<sequence>MLDFFKELLKVGLSAILKFVIAFAVGTGGGAVVCWYYNLPLGFSILGGILVIGVALALMSDSMFD</sequence>
<dbReference type="AlphaFoldDB" id="A0A918S4M7"/>
<protein>
    <submittedName>
        <fullName evidence="2">Uncharacterized protein</fullName>
    </submittedName>
</protein>
<reference evidence="2" key="1">
    <citation type="journal article" date="2014" name="Int. J. Syst. Evol. Microbiol.">
        <title>Complete genome sequence of Corynebacterium casei LMG S-19264T (=DSM 44701T), isolated from a smear-ripened cheese.</title>
        <authorList>
            <consortium name="US DOE Joint Genome Institute (JGI-PGF)"/>
            <person name="Walter F."/>
            <person name="Albersmeier A."/>
            <person name="Kalinowski J."/>
            <person name="Ruckert C."/>
        </authorList>
    </citation>
    <scope>NUCLEOTIDE SEQUENCE</scope>
    <source>
        <strain evidence="2">KCTC 12711</strain>
    </source>
</reference>
<evidence type="ECO:0000256" key="1">
    <source>
        <dbReference type="SAM" id="Phobius"/>
    </source>
</evidence>
<keyword evidence="1" id="KW-0812">Transmembrane</keyword>
<keyword evidence="3" id="KW-1185">Reference proteome</keyword>
<evidence type="ECO:0000313" key="2">
    <source>
        <dbReference type="EMBL" id="GHA20373.1"/>
    </source>
</evidence>
<keyword evidence="1" id="KW-1133">Transmembrane helix</keyword>
<name>A0A918S4M7_9GAMM</name>
<proteinExistence type="predicted"/>
<dbReference type="EMBL" id="BMXA01000008">
    <property type="protein sequence ID" value="GHA20373.1"/>
    <property type="molecule type" value="Genomic_DNA"/>
</dbReference>
<comment type="caution">
    <text evidence="2">The sequence shown here is derived from an EMBL/GenBank/DDBJ whole genome shotgun (WGS) entry which is preliminary data.</text>
</comment>
<evidence type="ECO:0000313" key="3">
    <source>
        <dbReference type="Proteomes" id="UP000614811"/>
    </source>
</evidence>
<reference evidence="2" key="2">
    <citation type="submission" date="2020-09" db="EMBL/GenBank/DDBJ databases">
        <authorList>
            <person name="Sun Q."/>
            <person name="Kim S."/>
        </authorList>
    </citation>
    <scope>NUCLEOTIDE SEQUENCE</scope>
    <source>
        <strain evidence="2">KCTC 12711</strain>
    </source>
</reference>
<feature type="transmembrane region" description="Helical" evidence="1">
    <location>
        <begin position="39"/>
        <end position="59"/>
    </location>
</feature>
<accession>A0A918S4M7</accession>
<dbReference type="Proteomes" id="UP000614811">
    <property type="component" value="Unassembled WGS sequence"/>
</dbReference>
<organism evidence="2 3">
    <name type="scientific">Arenicella chitinivorans</name>
    <dbReference type="NCBI Taxonomy" id="1329800"/>
    <lineage>
        <taxon>Bacteria</taxon>
        <taxon>Pseudomonadati</taxon>
        <taxon>Pseudomonadota</taxon>
        <taxon>Gammaproteobacteria</taxon>
        <taxon>Arenicellales</taxon>
        <taxon>Arenicellaceae</taxon>
        <taxon>Arenicella</taxon>
    </lineage>
</organism>
<gene>
    <name evidence="2" type="ORF">GCM10008090_33000</name>
</gene>
<feature type="transmembrane region" description="Helical" evidence="1">
    <location>
        <begin position="12"/>
        <end position="33"/>
    </location>
</feature>
<keyword evidence="1" id="KW-0472">Membrane</keyword>